<feature type="transmembrane region" description="Helical" evidence="6">
    <location>
        <begin position="226"/>
        <end position="248"/>
    </location>
</feature>
<evidence type="ECO:0000256" key="2">
    <source>
        <dbReference type="ARBA" id="ARBA00009773"/>
    </source>
</evidence>
<feature type="transmembrane region" description="Helical" evidence="6">
    <location>
        <begin position="320"/>
        <end position="338"/>
    </location>
</feature>
<dbReference type="GO" id="GO:0055085">
    <property type="term" value="P:transmembrane transport"/>
    <property type="evidence" value="ECO:0007669"/>
    <property type="project" value="TreeGrafter"/>
</dbReference>
<gene>
    <name evidence="7" type="ORF">SAMN05216353_12239</name>
</gene>
<feature type="transmembrane region" description="Helical" evidence="6">
    <location>
        <begin position="172"/>
        <end position="190"/>
    </location>
</feature>
<dbReference type="PANTHER" id="PTHR21716:SF68">
    <property type="entry name" value="TRANSPORT PROTEIN YTVI-RELATED"/>
    <property type="match status" value="1"/>
</dbReference>
<dbReference type="InterPro" id="IPR014227">
    <property type="entry name" value="YtvI-like"/>
</dbReference>
<feature type="transmembrane region" description="Helical" evidence="6">
    <location>
        <begin position="65"/>
        <end position="85"/>
    </location>
</feature>
<accession>A0A1I2NYN4</accession>
<feature type="transmembrane region" description="Helical" evidence="6">
    <location>
        <begin position="345"/>
        <end position="366"/>
    </location>
</feature>
<evidence type="ECO:0000256" key="6">
    <source>
        <dbReference type="SAM" id="Phobius"/>
    </source>
</evidence>
<dbReference type="AlphaFoldDB" id="A0A1I2NYN4"/>
<dbReference type="Proteomes" id="UP000198897">
    <property type="component" value="Unassembled WGS sequence"/>
</dbReference>
<evidence type="ECO:0000313" key="7">
    <source>
        <dbReference type="EMBL" id="SFG08914.1"/>
    </source>
</evidence>
<reference evidence="8" key="1">
    <citation type="submission" date="2016-10" db="EMBL/GenBank/DDBJ databases">
        <authorList>
            <person name="Varghese N."/>
            <person name="Submissions S."/>
        </authorList>
    </citation>
    <scope>NUCLEOTIDE SEQUENCE [LARGE SCALE GENOMIC DNA]</scope>
    <source>
        <strain evidence="8">FP5</strain>
    </source>
</reference>
<feature type="transmembrane region" description="Helical" evidence="6">
    <location>
        <begin position="288"/>
        <end position="308"/>
    </location>
</feature>
<protein>
    <submittedName>
        <fullName evidence="7">Sporulation integral membrane protein YtvI</fullName>
    </submittedName>
</protein>
<evidence type="ECO:0000256" key="5">
    <source>
        <dbReference type="ARBA" id="ARBA00023136"/>
    </source>
</evidence>
<dbReference type="InterPro" id="IPR002549">
    <property type="entry name" value="AI-2E-like"/>
</dbReference>
<comment type="similarity">
    <text evidence="2">Belongs to the autoinducer-2 exporter (AI-2E) (TC 2.A.86) family.</text>
</comment>
<dbReference type="Pfam" id="PF01594">
    <property type="entry name" value="AI-2E_transport"/>
    <property type="match status" value="1"/>
</dbReference>
<dbReference type="PANTHER" id="PTHR21716">
    <property type="entry name" value="TRANSMEMBRANE PROTEIN"/>
    <property type="match status" value="1"/>
</dbReference>
<keyword evidence="8" id="KW-1185">Reference proteome</keyword>
<keyword evidence="4 6" id="KW-1133">Transmembrane helix</keyword>
<dbReference type="NCBIfam" id="TIGR02872">
    <property type="entry name" value="spore_ytvI"/>
    <property type="match status" value="1"/>
</dbReference>
<proteinExistence type="inferred from homology"/>
<dbReference type="EMBL" id="FOOG01000022">
    <property type="protein sequence ID" value="SFG08914.1"/>
    <property type="molecule type" value="Genomic_DNA"/>
</dbReference>
<evidence type="ECO:0000256" key="1">
    <source>
        <dbReference type="ARBA" id="ARBA00004141"/>
    </source>
</evidence>
<feature type="transmembrane region" description="Helical" evidence="6">
    <location>
        <begin position="12"/>
        <end position="30"/>
    </location>
</feature>
<evidence type="ECO:0000256" key="3">
    <source>
        <dbReference type="ARBA" id="ARBA00022692"/>
    </source>
</evidence>
<dbReference type="GO" id="GO:0016020">
    <property type="term" value="C:membrane"/>
    <property type="evidence" value="ECO:0007669"/>
    <property type="project" value="UniProtKB-SubCell"/>
</dbReference>
<comment type="subcellular location">
    <subcellularLocation>
        <location evidence="1">Membrane</location>
        <topology evidence="1">Multi-pass membrane protein</topology>
    </subcellularLocation>
</comment>
<keyword evidence="5 6" id="KW-0472">Membrane</keyword>
<organism evidence="7 8">
    <name type="scientific">Halobacillus alkaliphilus</name>
    <dbReference type="NCBI Taxonomy" id="396056"/>
    <lineage>
        <taxon>Bacteria</taxon>
        <taxon>Bacillati</taxon>
        <taxon>Bacillota</taxon>
        <taxon>Bacilli</taxon>
        <taxon>Bacillales</taxon>
        <taxon>Bacillaceae</taxon>
        <taxon>Halobacillus</taxon>
    </lineage>
</organism>
<keyword evidence="3 6" id="KW-0812">Transmembrane</keyword>
<name>A0A1I2NYN4_9BACI</name>
<evidence type="ECO:0000256" key="4">
    <source>
        <dbReference type="ARBA" id="ARBA00022989"/>
    </source>
</evidence>
<feature type="transmembrane region" description="Helical" evidence="6">
    <location>
        <begin position="254"/>
        <end position="281"/>
    </location>
</feature>
<sequence>MDNPVFHQFFRFLFVVTLMLSIIFLIIGAWKYLYPFLLAFLISGALQPFIQLLEKRLHFPRTLAVLSLLFLLTLLTASLLILVIAELIKGIQRLALAAPVNFGKLVNHSIDQFTIWFTPILNKIEQVILKLSPEQQSSIFDYINIIKVKVAATAIQVLETLFQSLIRGLTSLPSSITTVLILMLAIFFICKDWELIIHSLNRIIPVHYLEKTRRFPMELKSTLQGIVRAQFILVGISTVIIGIGLFIIQAPNALTITLAASVVDIIPYIGTGSIFIPWIFYQFLTGQFQMTIGLSIIYMVVLIVRQALEPKLLANHFGVPPILLLAGMFLGFQTFGLYGMILSPLVIVFIKVLHTTGIINYTWYFIKGN</sequence>
<evidence type="ECO:0000313" key="8">
    <source>
        <dbReference type="Proteomes" id="UP000198897"/>
    </source>
</evidence>